<dbReference type="EMBL" id="PJKA01000012">
    <property type="protein sequence ID" value="PNC17725.1"/>
    <property type="molecule type" value="Genomic_DNA"/>
</dbReference>
<dbReference type="Proteomes" id="UP000236000">
    <property type="component" value="Unassembled WGS sequence"/>
</dbReference>
<dbReference type="SUPFAM" id="SSF56281">
    <property type="entry name" value="Metallo-hydrolase/oxidoreductase"/>
    <property type="match status" value="1"/>
</dbReference>
<accession>A0A2N8HCW0</accession>
<evidence type="ECO:0000259" key="1">
    <source>
        <dbReference type="SMART" id="SM00849"/>
    </source>
</evidence>
<dbReference type="InterPro" id="IPR001279">
    <property type="entry name" value="Metallo-B-lactamas"/>
</dbReference>
<dbReference type="InterPro" id="IPR036866">
    <property type="entry name" value="RibonucZ/Hydroxyglut_hydro"/>
</dbReference>
<evidence type="ECO:0000313" key="2">
    <source>
        <dbReference type="EMBL" id="PNC17725.1"/>
    </source>
</evidence>
<evidence type="ECO:0000313" key="3">
    <source>
        <dbReference type="Proteomes" id="UP000236000"/>
    </source>
</evidence>
<dbReference type="PANTHER" id="PTHR42951">
    <property type="entry name" value="METALLO-BETA-LACTAMASE DOMAIN-CONTAINING"/>
    <property type="match status" value="1"/>
</dbReference>
<dbReference type="Pfam" id="PF00753">
    <property type="entry name" value="Lactamase_B"/>
    <property type="match status" value="1"/>
</dbReference>
<dbReference type="OrthoDB" id="9802248at2"/>
<organism evidence="2 3">
    <name type="scientific">Akkermansia muciniphila</name>
    <dbReference type="NCBI Taxonomy" id="239935"/>
    <lineage>
        <taxon>Bacteria</taxon>
        <taxon>Pseudomonadati</taxon>
        <taxon>Verrucomicrobiota</taxon>
        <taxon>Verrucomicrobiia</taxon>
        <taxon>Verrucomicrobiales</taxon>
        <taxon>Akkermansiaceae</taxon>
        <taxon>Akkermansia</taxon>
    </lineage>
</organism>
<proteinExistence type="predicted"/>
<protein>
    <recommendedName>
        <fullName evidence="1">Metallo-beta-lactamase domain-containing protein</fullName>
    </recommendedName>
</protein>
<reference evidence="2 3" key="1">
    <citation type="journal article" date="2017" name="BMC Genomics">
        <title>Genome sequencing of 39 Akkermansia muciniphila isolates reveals its population structure, genomic and functional diverisity, and global distribution in mammalian gut microbiotas.</title>
        <authorList>
            <person name="Guo X."/>
            <person name="Li S."/>
            <person name="Zhang J."/>
            <person name="Wu F."/>
            <person name="Li X."/>
            <person name="Wu D."/>
            <person name="Zhang M."/>
            <person name="Ou Z."/>
            <person name="Jie Z."/>
            <person name="Yan Q."/>
            <person name="Li P."/>
            <person name="Yi J."/>
            <person name="Peng Y."/>
        </authorList>
    </citation>
    <scope>NUCLEOTIDE SEQUENCE [LARGE SCALE GENOMIC DNA]</scope>
    <source>
        <strain evidence="2 3">GP24</strain>
    </source>
</reference>
<name>A0A2N8HCW0_9BACT</name>
<comment type="caution">
    <text evidence="2">The sequence shown here is derived from an EMBL/GenBank/DDBJ whole genome shotgun (WGS) entry which is preliminary data.</text>
</comment>
<dbReference type="Gene3D" id="3.60.15.10">
    <property type="entry name" value="Ribonuclease Z/Hydroxyacylglutathione hydrolase-like"/>
    <property type="match status" value="1"/>
</dbReference>
<dbReference type="InterPro" id="IPR050855">
    <property type="entry name" value="NDM-1-like"/>
</dbReference>
<sequence>MVMKICKGLHQIRVDFQVTPEIKRFVYIYLIEGAACYLVDSGVGGSEKAIFSYMQGIGRKPEEIKGIFLTHAHPDHIGSASVIRELTGCTVYASQGERRWIENIDLQFKERPIPNFHALAGASTQVDTVVRDGDVITPEPGMEIKVVGSRGHSCDGVSYWLRDREALFTGDAIPAENDVPIYINKDWSIHTLHRLANLSPVRFYCPAWDKAYTGREGTEAIARALDLIEDIQRGVDAVINSRPAADRATLASQICTELGMERFLRNPLFAGTIASHLPSGMLDIFPQGPK</sequence>
<dbReference type="AlphaFoldDB" id="A0A2N8HCW0"/>
<gene>
    <name evidence="2" type="ORF">CXU22_08245</name>
</gene>
<dbReference type="PANTHER" id="PTHR42951:SF17">
    <property type="entry name" value="METALLO-BETA-LACTAMASE DOMAIN-CONTAINING PROTEIN"/>
    <property type="match status" value="1"/>
</dbReference>
<feature type="domain" description="Metallo-beta-lactamase" evidence="1">
    <location>
        <begin position="25"/>
        <end position="208"/>
    </location>
</feature>
<dbReference type="SMART" id="SM00849">
    <property type="entry name" value="Lactamase_B"/>
    <property type="match status" value="1"/>
</dbReference>